<evidence type="ECO:0000256" key="3">
    <source>
        <dbReference type="SAM" id="Phobius"/>
    </source>
</evidence>
<reference evidence="4 5" key="1">
    <citation type="submission" date="2024-02" db="EMBL/GenBank/DDBJ databases">
        <authorList>
            <person name="Chen Y."/>
            <person name="Shah S."/>
            <person name="Dougan E. K."/>
            <person name="Thang M."/>
            <person name="Chan C."/>
        </authorList>
    </citation>
    <scope>NUCLEOTIDE SEQUENCE [LARGE SCALE GENOMIC DNA]</scope>
</reference>
<keyword evidence="3" id="KW-0812">Transmembrane</keyword>
<keyword evidence="3" id="KW-0472">Membrane</keyword>
<dbReference type="PANTHER" id="PTHR23035">
    <property type="entry name" value="CILIA- AND FLAGELLA-ASSOCIATED PROTEIN 97-RELATED"/>
    <property type="match status" value="1"/>
</dbReference>
<dbReference type="InterPro" id="IPR029488">
    <property type="entry name" value="Hmw/CFAP97"/>
</dbReference>
<proteinExistence type="inferred from homology"/>
<evidence type="ECO:0000313" key="4">
    <source>
        <dbReference type="EMBL" id="CAK9039834.1"/>
    </source>
</evidence>
<comment type="caution">
    <text evidence="4">The sequence shown here is derived from an EMBL/GenBank/DDBJ whole genome shotgun (WGS) entry which is preliminary data.</text>
</comment>
<name>A0ABP0LP45_9DINO</name>
<comment type="similarity">
    <text evidence="1">Belongs to the CFAP97 family.</text>
</comment>
<evidence type="ECO:0000256" key="1">
    <source>
        <dbReference type="ARBA" id="ARBA00008315"/>
    </source>
</evidence>
<evidence type="ECO:0000256" key="2">
    <source>
        <dbReference type="SAM" id="MobiDB-lite"/>
    </source>
</evidence>
<sequence>MATNLSRSGSLGNAGVASVAFLVAVAAIFASALAATGAAAAAGAGIAVLAATGAALTGVRSGDEPCWASHCGRQDRLSSELVLPAAPHVELDVSESLPCGTRSEKVRRVRFNLTQNTVHEITPYSEIYGMHPRLLGIQEGASCLEPIDEMDEDEENEDNDNEDSFDALALHLPGVLAKASKNAWPLLLLSVFWLWALGSKTLLDSRRCPSAHEPAVLPYFLGQPRVPSAMFVPPPPKVVPPMPVVAPYVSDADVRKRLWELQMRQHLKALEGVTSCMDQSDPVAANVAVRKARERARDFARDEMRRDVVDGNKQLVTRLKEIVKKPSALVAETPPQSNTRYEMLKRDRQLRQRNIQNENKSLVRRILSVKSSVDRSGLEKDYWRHRKDVNRLQQIPSPRRSKRSPRAERSSSERADRFLMRSPRAPRQLEELPVRTPSAGSYRPLRQLPLPPMKGSSSAPQLVKEKQERPVPKKKQHSATSPVRISKSKIAGETTPKVKAYVSSLIARTLVAIEAQKATPTAKTAAIQSKAQVPEPVEAGPVSAYISGLFARCVQQAQARELTRNEQVDSADVSRSSWMRSQEMAAAEFIAEQMTNEALEVMEYGEARSLMNDSAATWPSLRATGSGIWGL</sequence>
<protein>
    <submittedName>
        <fullName evidence="4">Uncharacterized protein</fullName>
    </submittedName>
</protein>
<feature type="transmembrane region" description="Helical" evidence="3">
    <location>
        <begin position="39"/>
        <end position="59"/>
    </location>
</feature>
<feature type="transmembrane region" description="Helical" evidence="3">
    <location>
        <begin position="12"/>
        <end position="33"/>
    </location>
</feature>
<evidence type="ECO:0000313" key="5">
    <source>
        <dbReference type="Proteomes" id="UP001642484"/>
    </source>
</evidence>
<accession>A0ABP0LP45</accession>
<keyword evidence="5" id="KW-1185">Reference proteome</keyword>
<organism evidence="4 5">
    <name type="scientific">Durusdinium trenchii</name>
    <dbReference type="NCBI Taxonomy" id="1381693"/>
    <lineage>
        <taxon>Eukaryota</taxon>
        <taxon>Sar</taxon>
        <taxon>Alveolata</taxon>
        <taxon>Dinophyceae</taxon>
        <taxon>Suessiales</taxon>
        <taxon>Symbiodiniaceae</taxon>
        <taxon>Durusdinium</taxon>
    </lineage>
</organism>
<feature type="region of interest" description="Disordered" evidence="2">
    <location>
        <begin position="389"/>
        <end position="484"/>
    </location>
</feature>
<dbReference type="InterPro" id="IPR038791">
    <property type="entry name" value="Cfap97/Hemingway"/>
</dbReference>
<gene>
    <name evidence="4" type="ORF">CCMP2556_LOCUS21543</name>
</gene>
<dbReference type="EMBL" id="CAXAMN010013080">
    <property type="protein sequence ID" value="CAK9039834.1"/>
    <property type="molecule type" value="Genomic_DNA"/>
</dbReference>
<keyword evidence="3" id="KW-1133">Transmembrane helix</keyword>
<feature type="compositionally biased region" description="Basic and acidic residues" evidence="2">
    <location>
        <begin position="405"/>
        <end position="419"/>
    </location>
</feature>
<dbReference type="Proteomes" id="UP001642484">
    <property type="component" value="Unassembled WGS sequence"/>
</dbReference>
<dbReference type="Pfam" id="PF13879">
    <property type="entry name" value="Hmw_CFAP97"/>
    <property type="match status" value="1"/>
</dbReference>